<dbReference type="GO" id="GO:0030838">
    <property type="term" value="P:positive regulation of actin filament polymerization"/>
    <property type="evidence" value="ECO:0007669"/>
    <property type="project" value="TreeGrafter"/>
</dbReference>
<dbReference type="Pfam" id="PF14957">
    <property type="entry name" value="BORG_CEP"/>
    <property type="match status" value="1"/>
</dbReference>
<sequence>MNLQEKLSGLKGLVTHSHSKRRHKGDLTVDMISPPLGDFRHTMHVGRGGDVFGDTSFLSNHGGTANGNNAETDSVSSPDNKIGAFFSKTLRQIRRGSDHRPREGSKDLSPPPPAVSPIIKNAISLPRLDVDMPNGSPTTKVLFPSSQSTPEDMKSSYGLESGFVTLPRLSRSERQQPSISIPTPCSMNIHRGSLTDPTEAILSTCSASAVTSPPKGRDAFSDSLPSLTSLDTFTFDLGPSLMSEVFSLIDGNPEERVPAWEGEEAESACGLTSDGSEKGSATISYVDSLLREDCGGGRSPFSADCEEEETGAMEVNRVRLSSKVPDVLLGSPERVGMRMESERFQSAADVLARHYGVSPSKGQIRMEAGDSGLAFTSQPKKKMSYNFMDDEDEIKV</sequence>
<dbReference type="GO" id="GO:0007266">
    <property type="term" value="P:Rho protein signal transduction"/>
    <property type="evidence" value="ECO:0007669"/>
    <property type="project" value="TreeGrafter"/>
</dbReference>
<dbReference type="GO" id="GO:0005856">
    <property type="term" value="C:cytoskeleton"/>
    <property type="evidence" value="ECO:0007669"/>
    <property type="project" value="TreeGrafter"/>
</dbReference>
<protein>
    <submittedName>
        <fullName evidence="5">(Atlantic silverside) hypothetical protein</fullName>
    </submittedName>
</protein>
<dbReference type="GO" id="GO:0008360">
    <property type="term" value="P:regulation of cell shape"/>
    <property type="evidence" value="ECO:0007669"/>
    <property type="project" value="TreeGrafter"/>
</dbReference>
<dbReference type="AlphaFoldDB" id="A0A8S4B3U0"/>
<dbReference type="InterPro" id="IPR029273">
    <property type="entry name" value="Cdc42_effect-like"/>
</dbReference>
<feature type="region of interest" description="Disordered" evidence="3">
    <location>
        <begin position="87"/>
        <end position="116"/>
    </location>
</feature>
<name>A0A8S4B3U0_9TELE</name>
<dbReference type="InterPro" id="IPR051296">
    <property type="entry name" value="Cdc42_Effector_BORG/CEP"/>
</dbReference>
<accession>A0A8S4B3U0</accession>
<evidence type="ECO:0000259" key="4">
    <source>
        <dbReference type="PROSITE" id="PS50108"/>
    </source>
</evidence>
<dbReference type="EMBL" id="CAJRST010010001">
    <property type="protein sequence ID" value="CAG5910514.1"/>
    <property type="molecule type" value="Genomic_DNA"/>
</dbReference>
<dbReference type="PROSITE" id="PS50108">
    <property type="entry name" value="CRIB"/>
    <property type="match status" value="1"/>
</dbReference>
<evidence type="ECO:0000256" key="3">
    <source>
        <dbReference type="SAM" id="MobiDB-lite"/>
    </source>
</evidence>
<evidence type="ECO:0000256" key="2">
    <source>
        <dbReference type="ARBA" id="ARBA00010770"/>
    </source>
</evidence>
<dbReference type="GO" id="GO:0031267">
    <property type="term" value="F:small GTPase binding"/>
    <property type="evidence" value="ECO:0007669"/>
    <property type="project" value="TreeGrafter"/>
</dbReference>
<evidence type="ECO:0000313" key="6">
    <source>
        <dbReference type="Proteomes" id="UP000677803"/>
    </source>
</evidence>
<gene>
    <name evidence="5" type="ORF">MMEN_LOCUS9860</name>
</gene>
<proteinExistence type="inferred from homology"/>
<dbReference type="Proteomes" id="UP000677803">
    <property type="component" value="Unassembled WGS sequence"/>
</dbReference>
<dbReference type="GO" id="GO:0005737">
    <property type="term" value="C:cytoplasm"/>
    <property type="evidence" value="ECO:0007669"/>
    <property type="project" value="UniProtKB-ARBA"/>
</dbReference>
<dbReference type="Pfam" id="PF00786">
    <property type="entry name" value="PBD"/>
    <property type="match status" value="1"/>
</dbReference>
<dbReference type="SMART" id="SM00285">
    <property type="entry name" value="PBD"/>
    <property type="match status" value="1"/>
</dbReference>
<dbReference type="PANTHER" id="PTHR15344:SF7">
    <property type="entry name" value="CDC42 EFFECTOR PROTEIN 1"/>
    <property type="match status" value="1"/>
</dbReference>
<dbReference type="GO" id="GO:0031274">
    <property type="term" value="P:positive regulation of pseudopodium assembly"/>
    <property type="evidence" value="ECO:0007669"/>
    <property type="project" value="TreeGrafter"/>
</dbReference>
<comment type="subcellular location">
    <subcellularLocation>
        <location evidence="1">Endomembrane system</location>
        <topology evidence="1">Peripheral membrane protein</topology>
    </subcellularLocation>
</comment>
<dbReference type="OrthoDB" id="9887345at2759"/>
<feature type="domain" description="CRIB" evidence="4">
    <location>
        <begin position="32"/>
        <end position="46"/>
    </location>
</feature>
<comment type="similarity">
    <text evidence="2">Belongs to the BORG/CEP family.</text>
</comment>
<reference evidence="5" key="1">
    <citation type="submission" date="2021-05" db="EMBL/GenBank/DDBJ databases">
        <authorList>
            <person name="Tigano A."/>
        </authorList>
    </citation>
    <scope>NUCLEOTIDE SEQUENCE</scope>
</reference>
<evidence type="ECO:0000313" key="5">
    <source>
        <dbReference type="EMBL" id="CAG5910514.1"/>
    </source>
</evidence>
<evidence type="ECO:0000256" key="1">
    <source>
        <dbReference type="ARBA" id="ARBA00004184"/>
    </source>
</evidence>
<organism evidence="5 6">
    <name type="scientific">Menidia menidia</name>
    <name type="common">Atlantic silverside</name>
    <dbReference type="NCBI Taxonomy" id="238744"/>
    <lineage>
        <taxon>Eukaryota</taxon>
        <taxon>Metazoa</taxon>
        <taxon>Chordata</taxon>
        <taxon>Craniata</taxon>
        <taxon>Vertebrata</taxon>
        <taxon>Euteleostomi</taxon>
        <taxon>Actinopterygii</taxon>
        <taxon>Neopterygii</taxon>
        <taxon>Teleostei</taxon>
        <taxon>Neoteleostei</taxon>
        <taxon>Acanthomorphata</taxon>
        <taxon>Ovalentaria</taxon>
        <taxon>Atherinomorphae</taxon>
        <taxon>Atheriniformes</taxon>
        <taxon>Atherinopsidae</taxon>
        <taxon>Menidiinae</taxon>
        <taxon>Menidia</taxon>
    </lineage>
</organism>
<dbReference type="PANTHER" id="PTHR15344">
    <property type="entry name" value="CDC42 EFFECTOR PROTEIN BORG"/>
    <property type="match status" value="1"/>
</dbReference>
<dbReference type="GO" id="GO:0005886">
    <property type="term" value="C:plasma membrane"/>
    <property type="evidence" value="ECO:0007669"/>
    <property type="project" value="TreeGrafter"/>
</dbReference>
<dbReference type="InterPro" id="IPR000095">
    <property type="entry name" value="CRIB_dom"/>
</dbReference>
<feature type="region of interest" description="Disordered" evidence="3">
    <location>
        <begin position="1"/>
        <end position="29"/>
    </location>
</feature>
<dbReference type="GO" id="GO:0012505">
    <property type="term" value="C:endomembrane system"/>
    <property type="evidence" value="ECO:0007669"/>
    <property type="project" value="UniProtKB-SubCell"/>
</dbReference>
<keyword evidence="6" id="KW-1185">Reference proteome</keyword>
<comment type="caution">
    <text evidence="5">The sequence shown here is derived from an EMBL/GenBank/DDBJ whole genome shotgun (WGS) entry which is preliminary data.</text>
</comment>
<feature type="compositionally biased region" description="Basic and acidic residues" evidence="3">
    <location>
        <begin position="95"/>
        <end position="106"/>
    </location>
</feature>